<name>A0A0R2ZKH2_9PSED</name>
<dbReference type="EMBL" id="LT629782">
    <property type="protein sequence ID" value="SDU29502.1"/>
    <property type="molecule type" value="Genomic_DNA"/>
</dbReference>
<proteinExistence type="predicted"/>
<dbReference type="OrthoDB" id="6925135at2"/>
<dbReference type="Proteomes" id="UP000293369">
    <property type="component" value="Unassembled WGS sequence"/>
</dbReference>
<sequence length="72" mass="8389">MENDSSLQIERAAYEEFARLWSLGSFEQQRLGQAFYNHFKLHKLTDQAALRSLYEADGEKASGLILRLFHLE</sequence>
<evidence type="ECO:0000313" key="2">
    <source>
        <dbReference type="EMBL" id="SDU29502.1"/>
    </source>
</evidence>
<evidence type="ECO:0000313" key="1">
    <source>
        <dbReference type="EMBL" id="RZI29510.1"/>
    </source>
</evidence>
<accession>A0A0R2ZKH2</accession>
<dbReference type="RefSeq" id="WP_057725804.1">
    <property type="nucleotide sequence ID" value="NZ_CAXAOR010000049.1"/>
</dbReference>
<dbReference type="AlphaFoldDB" id="A0A0R2ZKH2"/>
<keyword evidence="3" id="KW-1185">Reference proteome</keyword>
<reference evidence="1 4" key="2">
    <citation type="submission" date="2019-02" db="EMBL/GenBank/DDBJ databases">
        <title>Pseudomonas spp from wheat grain.</title>
        <authorList>
            <person name="Cho G.-S."/>
            <person name="Franz C.M.A.P."/>
        </authorList>
    </citation>
    <scope>NUCLEOTIDE SEQUENCE [LARGE SCALE GENOMIC DNA]</scope>
    <source>
        <strain evidence="1 4">133NRW</strain>
    </source>
</reference>
<dbReference type="Proteomes" id="UP000183653">
    <property type="component" value="Chromosome I"/>
</dbReference>
<evidence type="ECO:0000313" key="3">
    <source>
        <dbReference type="Proteomes" id="UP000183653"/>
    </source>
</evidence>
<reference evidence="2 3" key="1">
    <citation type="submission" date="2016-10" db="EMBL/GenBank/DDBJ databases">
        <authorList>
            <person name="Varghese N."/>
            <person name="Submissions S."/>
        </authorList>
    </citation>
    <scope>NUCLEOTIDE SEQUENCE [LARGE SCALE GENOMIC DNA]</scope>
    <source>
        <strain evidence="2 3">BS2775</strain>
    </source>
</reference>
<dbReference type="EMBL" id="SGFE01000055">
    <property type="protein sequence ID" value="RZI29510.1"/>
    <property type="molecule type" value="Genomic_DNA"/>
</dbReference>
<evidence type="ECO:0000313" key="4">
    <source>
        <dbReference type="Proteomes" id="UP000293369"/>
    </source>
</evidence>
<gene>
    <name evidence="1" type="ORF">EUX57_22715</name>
    <name evidence="2" type="ORF">SAMN04490197_4644</name>
</gene>
<protein>
    <submittedName>
        <fullName evidence="1">Uncharacterized protein</fullName>
    </submittedName>
</protein>
<organism evidence="1 4">
    <name type="scientific">Pseudomonas orientalis</name>
    <dbReference type="NCBI Taxonomy" id="76758"/>
    <lineage>
        <taxon>Bacteria</taxon>
        <taxon>Pseudomonadati</taxon>
        <taxon>Pseudomonadota</taxon>
        <taxon>Gammaproteobacteria</taxon>
        <taxon>Pseudomonadales</taxon>
        <taxon>Pseudomonadaceae</taxon>
        <taxon>Pseudomonas</taxon>
    </lineage>
</organism>